<evidence type="ECO:0000313" key="2">
    <source>
        <dbReference type="Proteomes" id="UP000554482"/>
    </source>
</evidence>
<proteinExistence type="predicted"/>
<name>A0A7J6X3A0_THATH</name>
<gene>
    <name evidence="1" type="ORF">FRX31_007155</name>
</gene>
<protein>
    <submittedName>
        <fullName evidence="1">Uncharacterized protein</fullName>
    </submittedName>
</protein>
<reference evidence="1 2" key="1">
    <citation type="submission" date="2020-06" db="EMBL/GenBank/DDBJ databases">
        <title>Transcriptomic and genomic resources for Thalictrum thalictroides and T. hernandezii: Facilitating candidate gene discovery in an emerging model plant lineage.</title>
        <authorList>
            <person name="Arias T."/>
            <person name="Riano-Pachon D.M."/>
            <person name="Di Stilio V.S."/>
        </authorList>
    </citation>
    <scope>NUCLEOTIDE SEQUENCE [LARGE SCALE GENOMIC DNA]</scope>
    <source>
        <strain evidence="2">cv. WT478/WT964</strain>
        <tissue evidence="1">Leaves</tissue>
    </source>
</reference>
<keyword evidence="2" id="KW-1185">Reference proteome</keyword>
<organism evidence="1 2">
    <name type="scientific">Thalictrum thalictroides</name>
    <name type="common">Rue-anemone</name>
    <name type="synonym">Anemone thalictroides</name>
    <dbReference type="NCBI Taxonomy" id="46969"/>
    <lineage>
        <taxon>Eukaryota</taxon>
        <taxon>Viridiplantae</taxon>
        <taxon>Streptophyta</taxon>
        <taxon>Embryophyta</taxon>
        <taxon>Tracheophyta</taxon>
        <taxon>Spermatophyta</taxon>
        <taxon>Magnoliopsida</taxon>
        <taxon>Ranunculales</taxon>
        <taxon>Ranunculaceae</taxon>
        <taxon>Thalictroideae</taxon>
        <taxon>Thalictrum</taxon>
    </lineage>
</organism>
<dbReference type="EMBL" id="JABWDY010007040">
    <property type="protein sequence ID" value="KAF5203258.1"/>
    <property type="molecule type" value="Genomic_DNA"/>
</dbReference>
<sequence>MSIEVEVLEKEIPVNTPPYPFELQTSLNYSMLPSQKVILDIHSKASSVVHERESTIVLNIFVSVLEIILLHTVVLLNATDVVKEVAICHSDFLCIHKQFEKVPDEISSVFEEISQMMQIAEWQKE</sequence>
<accession>A0A7J6X3A0</accession>
<comment type="caution">
    <text evidence="1">The sequence shown here is derived from an EMBL/GenBank/DDBJ whole genome shotgun (WGS) entry which is preliminary data.</text>
</comment>
<evidence type="ECO:0000313" key="1">
    <source>
        <dbReference type="EMBL" id="KAF5203258.1"/>
    </source>
</evidence>
<dbReference type="AlphaFoldDB" id="A0A7J6X3A0"/>
<dbReference type="Proteomes" id="UP000554482">
    <property type="component" value="Unassembled WGS sequence"/>
</dbReference>